<evidence type="ECO:0000256" key="2">
    <source>
        <dbReference type="ARBA" id="ARBA00022679"/>
    </source>
</evidence>
<evidence type="ECO:0000313" key="5">
    <source>
        <dbReference type="Proteomes" id="UP001199795"/>
    </source>
</evidence>
<evidence type="ECO:0000313" key="4">
    <source>
        <dbReference type="EMBL" id="MCF7568149.1"/>
    </source>
</evidence>
<accession>A0AAE3JLD5</accession>
<dbReference type="InterPro" id="IPR001173">
    <property type="entry name" value="Glyco_trans_2-like"/>
</dbReference>
<keyword evidence="5" id="KW-1185">Reference proteome</keyword>
<dbReference type="Gene3D" id="3.90.550.10">
    <property type="entry name" value="Spore Coat Polysaccharide Biosynthesis Protein SpsA, Chain A"/>
    <property type="match status" value="1"/>
</dbReference>
<evidence type="ECO:0000256" key="1">
    <source>
        <dbReference type="ARBA" id="ARBA00022676"/>
    </source>
</evidence>
<dbReference type="PANTHER" id="PTHR22916">
    <property type="entry name" value="GLYCOSYLTRANSFERASE"/>
    <property type="match status" value="1"/>
</dbReference>
<feature type="domain" description="Glycosyltransferase 2-like" evidence="3">
    <location>
        <begin position="1"/>
        <end position="127"/>
    </location>
</feature>
<dbReference type="GO" id="GO:0016758">
    <property type="term" value="F:hexosyltransferase activity"/>
    <property type="evidence" value="ECO:0007669"/>
    <property type="project" value="UniProtKB-ARBA"/>
</dbReference>
<reference evidence="4" key="1">
    <citation type="submission" date="2022-01" db="EMBL/GenBank/DDBJ databases">
        <title>Draft genome sequence of Sabulilitoribacter arenilitoris KCTC 52401.</title>
        <authorList>
            <person name="Oh J.-S."/>
        </authorList>
    </citation>
    <scope>NUCLEOTIDE SEQUENCE</scope>
    <source>
        <strain evidence="4">HMF6543</strain>
    </source>
</reference>
<dbReference type="EC" id="2.4.-.-" evidence="4"/>
<proteinExistence type="predicted"/>
<sequence length="330" mass="39068">MYNSEHFIKRCLDSILSQKIPREFYEIIVFDDASIDSSKTIVEAYTKIYKNINIYSVQNSGAYVLRNKMLNMAKGKYVYLMDADDYIINEGLNDVLNIAIKQELDIIGFNCYIEHDNYDKNYSHLVFNETPQVQDGLSYLANQRYMRHEIWWYIIKKDFLTQNHITFKEERYGSDVLFTVETFLKAKRLIHAPLMLYKYVKAPNSSTTNRKRNHLLKLISCRVKMIVNLSELINALNAITEQDKLIKQNLSFRRDLYVYMTISDMLKVKIDAKTLKNNILLFRKHNAYPLKDFLGREFPTTKNKIVTFIFSNITFLKTILFLLKFKKNLN</sequence>
<dbReference type="CDD" id="cd00761">
    <property type="entry name" value="Glyco_tranf_GTA_type"/>
    <property type="match status" value="1"/>
</dbReference>
<protein>
    <submittedName>
        <fullName evidence="4">Glycosyltransferase</fullName>
        <ecNumber evidence="4">2.4.-.-</ecNumber>
    </submittedName>
</protein>
<keyword evidence="1 4" id="KW-0328">Glycosyltransferase</keyword>
<dbReference type="InterPro" id="IPR029044">
    <property type="entry name" value="Nucleotide-diphossugar_trans"/>
</dbReference>
<dbReference type="PANTHER" id="PTHR22916:SF51">
    <property type="entry name" value="GLYCOSYLTRANSFERASE EPSH-RELATED"/>
    <property type="match status" value="1"/>
</dbReference>
<gene>
    <name evidence="4" type="ORF">L3X37_07205</name>
</gene>
<dbReference type="EMBL" id="JAKKDU010000007">
    <property type="protein sequence ID" value="MCF7568149.1"/>
    <property type="molecule type" value="Genomic_DNA"/>
</dbReference>
<dbReference type="Proteomes" id="UP001199795">
    <property type="component" value="Unassembled WGS sequence"/>
</dbReference>
<keyword evidence="2 4" id="KW-0808">Transferase</keyword>
<comment type="caution">
    <text evidence="4">The sequence shown here is derived from an EMBL/GenBank/DDBJ whole genome shotgun (WGS) entry which is preliminary data.</text>
</comment>
<dbReference type="SUPFAM" id="SSF53448">
    <property type="entry name" value="Nucleotide-diphospho-sugar transferases"/>
    <property type="match status" value="1"/>
</dbReference>
<dbReference type="AlphaFoldDB" id="A0AAE3JLD5"/>
<organism evidence="4 5">
    <name type="scientific">Wocania arenilitoris</name>
    <dbReference type="NCBI Taxonomy" id="2044858"/>
    <lineage>
        <taxon>Bacteria</taxon>
        <taxon>Pseudomonadati</taxon>
        <taxon>Bacteroidota</taxon>
        <taxon>Flavobacteriia</taxon>
        <taxon>Flavobacteriales</taxon>
        <taxon>Flavobacteriaceae</taxon>
        <taxon>Wocania</taxon>
    </lineage>
</organism>
<dbReference type="Pfam" id="PF00535">
    <property type="entry name" value="Glycos_transf_2"/>
    <property type="match status" value="1"/>
</dbReference>
<evidence type="ECO:0000259" key="3">
    <source>
        <dbReference type="Pfam" id="PF00535"/>
    </source>
</evidence>
<name>A0AAE3JLD5_9FLAO</name>